<dbReference type="AlphaFoldDB" id="A0A392QP59"/>
<comment type="caution">
    <text evidence="4">The sequence shown here is derived from an EMBL/GenBank/DDBJ whole genome shotgun (WGS) entry which is preliminary data.</text>
</comment>
<name>A0A392QP59_9FABA</name>
<feature type="compositionally biased region" description="Basic and acidic residues" evidence="2">
    <location>
        <begin position="77"/>
        <end position="93"/>
    </location>
</feature>
<feature type="region of interest" description="Disordered" evidence="2">
    <location>
        <begin position="76"/>
        <end position="110"/>
    </location>
</feature>
<organism evidence="4 5">
    <name type="scientific">Trifolium medium</name>
    <dbReference type="NCBI Taxonomy" id="97028"/>
    <lineage>
        <taxon>Eukaryota</taxon>
        <taxon>Viridiplantae</taxon>
        <taxon>Streptophyta</taxon>
        <taxon>Embryophyta</taxon>
        <taxon>Tracheophyta</taxon>
        <taxon>Spermatophyta</taxon>
        <taxon>Magnoliopsida</taxon>
        <taxon>eudicotyledons</taxon>
        <taxon>Gunneridae</taxon>
        <taxon>Pentapetalae</taxon>
        <taxon>rosids</taxon>
        <taxon>fabids</taxon>
        <taxon>Fabales</taxon>
        <taxon>Fabaceae</taxon>
        <taxon>Papilionoideae</taxon>
        <taxon>50 kb inversion clade</taxon>
        <taxon>NPAAA clade</taxon>
        <taxon>Hologalegina</taxon>
        <taxon>IRL clade</taxon>
        <taxon>Trifolieae</taxon>
        <taxon>Trifolium</taxon>
    </lineage>
</organism>
<dbReference type="SMART" id="SM00343">
    <property type="entry name" value="ZnF_C2HC"/>
    <property type="match status" value="1"/>
</dbReference>
<evidence type="ECO:0000313" key="4">
    <source>
        <dbReference type="EMBL" id="MCI25739.1"/>
    </source>
</evidence>
<dbReference type="GO" id="GO:0003676">
    <property type="term" value="F:nucleic acid binding"/>
    <property type="evidence" value="ECO:0007669"/>
    <property type="project" value="InterPro"/>
</dbReference>
<evidence type="ECO:0000259" key="3">
    <source>
        <dbReference type="PROSITE" id="PS50158"/>
    </source>
</evidence>
<dbReference type="Proteomes" id="UP000265520">
    <property type="component" value="Unassembled WGS sequence"/>
</dbReference>
<dbReference type="Gene3D" id="4.10.60.10">
    <property type="entry name" value="Zinc finger, CCHC-type"/>
    <property type="match status" value="1"/>
</dbReference>
<accession>A0A392QP59</accession>
<proteinExistence type="predicted"/>
<dbReference type="InterPro" id="IPR036875">
    <property type="entry name" value="Znf_CCHC_sf"/>
</dbReference>
<dbReference type="InterPro" id="IPR001878">
    <property type="entry name" value="Znf_CCHC"/>
</dbReference>
<dbReference type="SUPFAM" id="SSF57756">
    <property type="entry name" value="Retrovirus zinc finger-like domains"/>
    <property type="match status" value="1"/>
</dbReference>
<keyword evidence="1" id="KW-0863">Zinc-finger</keyword>
<evidence type="ECO:0000256" key="2">
    <source>
        <dbReference type="SAM" id="MobiDB-lite"/>
    </source>
</evidence>
<dbReference type="Pfam" id="PF00098">
    <property type="entry name" value="zf-CCHC"/>
    <property type="match status" value="1"/>
</dbReference>
<dbReference type="PROSITE" id="PS50158">
    <property type="entry name" value="ZF_CCHC"/>
    <property type="match status" value="1"/>
</dbReference>
<reference evidence="4 5" key="1">
    <citation type="journal article" date="2018" name="Front. Plant Sci.">
        <title>Red Clover (Trifolium pratense) and Zigzag Clover (T. medium) - A Picture of Genomic Similarities and Differences.</title>
        <authorList>
            <person name="Dluhosova J."/>
            <person name="Istvanek J."/>
            <person name="Nedelnik J."/>
            <person name="Repkova J."/>
        </authorList>
    </citation>
    <scope>NUCLEOTIDE SEQUENCE [LARGE SCALE GENOMIC DNA]</scope>
    <source>
        <strain evidence="5">cv. 10/8</strain>
        <tissue evidence="4">Leaf</tissue>
    </source>
</reference>
<sequence length="137" mass="15414">MSVAEYAVKFESLCVFSPHYNNMEAENDKCVKFESGLHPDVKHLIGFSQICDFATLVDKSGICDEDGKAKTSYYKALSDRRGNGQDRGKPYDNRRKKGVESSGGRKKNSGQCYKCGEMGHESYDCPRKEDKCFNCGR</sequence>
<dbReference type="GO" id="GO:0008270">
    <property type="term" value="F:zinc ion binding"/>
    <property type="evidence" value="ECO:0007669"/>
    <property type="project" value="UniProtKB-KW"/>
</dbReference>
<dbReference type="EMBL" id="LXQA010149062">
    <property type="protein sequence ID" value="MCI25739.1"/>
    <property type="molecule type" value="Genomic_DNA"/>
</dbReference>
<protein>
    <submittedName>
        <fullName evidence="4">Cellular nucleic acid-binding protein</fullName>
    </submittedName>
</protein>
<keyword evidence="1" id="KW-0479">Metal-binding</keyword>
<keyword evidence="1" id="KW-0862">Zinc</keyword>
<feature type="domain" description="CCHC-type" evidence="3">
    <location>
        <begin position="112"/>
        <end position="127"/>
    </location>
</feature>
<evidence type="ECO:0000256" key="1">
    <source>
        <dbReference type="PROSITE-ProRule" id="PRU00047"/>
    </source>
</evidence>
<evidence type="ECO:0000313" key="5">
    <source>
        <dbReference type="Proteomes" id="UP000265520"/>
    </source>
</evidence>
<keyword evidence="5" id="KW-1185">Reference proteome</keyword>